<dbReference type="OrthoDB" id="7271856at2"/>
<evidence type="ECO:0000256" key="1">
    <source>
        <dbReference type="SAM" id="SignalP"/>
    </source>
</evidence>
<feature type="signal peptide" evidence="1">
    <location>
        <begin position="1"/>
        <end position="24"/>
    </location>
</feature>
<dbReference type="Proteomes" id="UP000321405">
    <property type="component" value="Unassembled WGS sequence"/>
</dbReference>
<dbReference type="EMBL" id="BJVC01000001">
    <property type="protein sequence ID" value="GEL01376.1"/>
    <property type="molecule type" value="Genomic_DNA"/>
</dbReference>
<keyword evidence="3" id="KW-1185">Reference proteome</keyword>
<evidence type="ECO:0000313" key="3">
    <source>
        <dbReference type="Proteomes" id="UP000321405"/>
    </source>
</evidence>
<reference evidence="2 3" key="1">
    <citation type="submission" date="2019-07" db="EMBL/GenBank/DDBJ databases">
        <title>Whole genome shotgun sequence of Swaminathania salitolerans NBRC 104436.</title>
        <authorList>
            <person name="Hosoyama A."/>
            <person name="Uohara A."/>
            <person name="Ohji S."/>
            <person name="Ichikawa N."/>
        </authorList>
    </citation>
    <scope>NUCLEOTIDE SEQUENCE [LARGE SCALE GENOMIC DNA]</scope>
    <source>
        <strain evidence="2 3">NBRC 104436</strain>
    </source>
</reference>
<sequence>MTKRPRSRLAPVVATLGLCGAFLATPAARGQDAPPGGGASMSPGMRADVESGLAYRLPSDFMSRAMGTVESLRSARIAPPDSSSLTLQQTIDRVSATPGVPQILSAHGFTPRDFVLGLTAFGMTVAIMHGQKPPAGFPSPDPGNIALLKAHPAETARLMQAMGMPPSSTP</sequence>
<gene>
    <name evidence="2" type="ORF">SSA02_05390</name>
</gene>
<keyword evidence="1" id="KW-0732">Signal</keyword>
<comment type="caution">
    <text evidence="2">The sequence shown here is derived from an EMBL/GenBank/DDBJ whole genome shotgun (WGS) entry which is preliminary data.</text>
</comment>
<dbReference type="RefSeq" id="WP_147092335.1">
    <property type="nucleotide sequence ID" value="NZ_BJVC01000001.1"/>
</dbReference>
<name>A0A511BM14_9PROT</name>
<protein>
    <submittedName>
        <fullName evidence="2">Uncharacterized protein</fullName>
    </submittedName>
</protein>
<organism evidence="2 3">
    <name type="scientific">Swaminathania salitolerans</name>
    <dbReference type="NCBI Taxonomy" id="182838"/>
    <lineage>
        <taxon>Bacteria</taxon>
        <taxon>Pseudomonadati</taxon>
        <taxon>Pseudomonadota</taxon>
        <taxon>Alphaproteobacteria</taxon>
        <taxon>Acetobacterales</taxon>
        <taxon>Acetobacteraceae</taxon>
        <taxon>Swaminathania</taxon>
    </lineage>
</organism>
<proteinExistence type="predicted"/>
<dbReference type="AlphaFoldDB" id="A0A511BM14"/>
<evidence type="ECO:0000313" key="2">
    <source>
        <dbReference type="EMBL" id="GEL01376.1"/>
    </source>
</evidence>
<feature type="chain" id="PRO_5022057474" evidence="1">
    <location>
        <begin position="25"/>
        <end position="170"/>
    </location>
</feature>
<accession>A0A511BM14</accession>